<gene>
    <name evidence="1" type="ORF">HPB47_021566</name>
</gene>
<comment type="caution">
    <text evidence="1">The sequence shown here is derived from an EMBL/GenBank/DDBJ whole genome shotgun (WGS) entry which is preliminary data.</text>
</comment>
<name>A0AC60QEI9_IXOPE</name>
<accession>A0AC60QEI9</accession>
<protein>
    <submittedName>
        <fullName evidence="1">Uncharacterized protein</fullName>
    </submittedName>
</protein>
<evidence type="ECO:0000313" key="2">
    <source>
        <dbReference type="Proteomes" id="UP000805193"/>
    </source>
</evidence>
<sequence>MTIKENVSRLSRYAVPNLELLPLKIHMFLYFGAAVGVMPFATVIAKQLGISASLVGMLNTALLFASVVMRFLVGSLTDKAQRLKIILIVVISIESFFHFMIIVVPPIIPTKLSVRTTSPECRSQNTTMHICFTEELPNDCSGADKSDCALSCTHTTLNSTSGGKLEIPFSSSNMCGIKTWCAPLETKNQKDSHDMFCAAENRTCNASCLAPNQPSTIRTSTFWLYVVFRVVAGIAFGVGISLTDAATYAILRDRKEDYGKQRLWGTIGWGGLAPLVGYLNQMATGESSFTDYSPGFYLLAVLAVMDVLGLVFLEVPRSPMSKQLLKDLSEVFVNVRTLFFTFAVFNMGFLMGFIWTYGLWYLEELGATPQLLGANLAVQCFGGEVPVLFFSGWIIRKIGYGNAVSLSIGGLALRLAVYSYGSDVWAMLPVEVTHGLCFGLFYAALTSYASTAAPPGTEATMQGILGGTFEGLGIASGTLVAGHLYDYVGGRTTCKIYLAYCVVFLVLHVAVDCALARMEAMRAKHSAIARVSANMASDNETTLPLNPSKEGESLEGHLQPQDQDA</sequence>
<proteinExistence type="predicted"/>
<reference evidence="1 2" key="1">
    <citation type="journal article" date="2020" name="Cell">
        <title>Large-Scale Comparative Analyses of Tick Genomes Elucidate Their Genetic Diversity and Vector Capacities.</title>
        <authorList>
            <consortium name="Tick Genome and Microbiome Consortium (TIGMIC)"/>
            <person name="Jia N."/>
            <person name="Wang J."/>
            <person name="Shi W."/>
            <person name="Du L."/>
            <person name="Sun Y."/>
            <person name="Zhan W."/>
            <person name="Jiang J.F."/>
            <person name="Wang Q."/>
            <person name="Zhang B."/>
            <person name="Ji P."/>
            <person name="Bell-Sakyi L."/>
            <person name="Cui X.M."/>
            <person name="Yuan T.T."/>
            <person name="Jiang B.G."/>
            <person name="Yang W.F."/>
            <person name="Lam T.T."/>
            <person name="Chang Q.C."/>
            <person name="Ding S.J."/>
            <person name="Wang X.J."/>
            <person name="Zhu J.G."/>
            <person name="Ruan X.D."/>
            <person name="Zhao L."/>
            <person name="Wei J.T."/>
            <person name="Ye R.Z."/>
            <person name="Que T.C."/>
            <person name="Du C.H."/>
            <person name="Zhou Y.H."/>
            <person name="Cheng J.X."/>
            <person name="Dai P.F."/>
            <person name="Guo W.B."/>
            <person name="Han X.H."/>
            <person name="Huang E.J."/>
            <person name="Li L.F."/>
            <person name="Wei W."/>
            <person name="Gao Y.C."/>
            <person name="Liu J.Z."/>
            <person name="Shao H.Z."/>
            <person name="Wang X."/>
            <person name="Wang C.C."/>
            <person name="Yang T.C."/>
            <person name="Huo Q.B."/>
            <person name="Li W."/>
            <person name="Chen H.Y."/>
            <person name="Chen S.E."/>
            <person name="Zhou L.G."/>
            <person name="Ni X.B."/>
            <person name="Tian J.H."/>
            <person name="Sheng Y."/>
            <person name="Liu T."/>
            <person name="Pan Y.S."/>
            <person name="Xia L.Y."/>
            <person name="Li J."/>
            <person name="Zhao F."/>
            <person name="Cao W.C."/>
        </authorList>
    </citation>
    <scope>NUCLEOTIDE SEQUENCE [LARGE SCALE GENOMIC DNA]</scope>
    <source>
        <strain evidence="1">Iper-2018</strain>
    </source>
</reference>
<dbReference type="Proteomes" id="UP000805193">
    <property type="component" value="Unassembled WGS sequence"/>
</dbReference>
<organism evidence="1 2">
    <name type="scientific">Ixodes persulcatus</name>
    <name type="common">Taiga tick</name>
    <dbReference type="NCBI Taxonomy" id="34615"/>
    <lineage>
        <taxon>Eukaryota</taxon>
        <taxon>Metazoa</taxon>
        <taxon>Ecdysozoa</taxon>
        <taxon>Arthropoda</taxon>
        <taxon>Chelicerata</taxon>
        <taxon>Arachnida</taxon>
        <taxon>Acari</taxon>
        <taxon>Parasitiformes</taxon>
        <taxon>Ixodida</taxon>
        <taxon>Ixodoidea</taxon>
        <taxon>Ixodidae</taxon>
        <taxon>Ixodinae</taxon>
        <taxon>Ixodes</taxon>
    </lineage>
</organism>
<keyword evidence="2" id="KW-1185">Reference proteome</keyword>
<dbReference type="EMBL" id="JABSTQ010009207">
    <property type="protein sequence ID" value="KAG0431667.1"/>
    <property type="molecule type" value="Genomic_DNA"/>
</dbReference>
<evidence type="ECO:0000313" key="1">
    <source>
        <dbReference type="EMBL" id="KAG0431667.1"/>
    </source>
</evidence>